<proteinExistence type="predicted"/>
<gene>
    <name evidence="1" type="ORF">CEXT_630551</name>
</gene>
<protein>
    <submittedName>
        <fullName evidence="1">Uncharacterized protein</fullName>
    </submittedName>
</protein>
<sequence>MGYFSYTTVATFSEPPTCLLYARGVRKVMQGCNSAFRHRGGAISCWLACRNGNKVSPRTLKAKLPPMYANADAGFLPFQSLSPCEM</sequence>
<comment type="caution">
    <text evidence="1">The sequence shown here is derived from an EMBL/GenBank/DDBJ whole genome shotgun (WGS) entry which is preliminary data.</text>
</comment>
<dbReference type="Proteomes" id="UP001054945">
    <property type="component" value="Unassembled WGS sequence"/>
</dbReference>
<keyword evidence="2" id="KW-1185">Reference proteome</keyword>
<organism evidence="1 2">
    <name type="scientific">Caerostris extrusa</name>
    <name type="common">Bark spider</name>
    <name type="synonym">Caerostris bankana</name>
    <dbReference type="NCBI Taxonomy" id="172846"/>
    <lineage>
        <taxon>Eukaryota</taxon>
        <taxon>Metazoa</taxon>
        <taxon>Ecdysozoa</taxon>
        <taxon>Arthropoda</taxon>
        <taxon>Chelicerata</taxon>
        <taxon>Arachnida</taxon>
        <taxon>Araneae</taxon>
        <taxon>Araneomorphae</taxon>
        <taxon>Entelegynae</taxon>
        <taxon>Araneoidea</taxon>
        <taxon>Araneidae</taxon>
        <taxon>Caerostris</taxon>
    </lineage>
</organism>
<reference evidence="1 2" key="1">
    <citation type="submission" date="2021-06" db="EMBL/GenBank/DDBJ databases">
        <title>Caerostris extrusa draft genome.</title>
        <authorList>
            <person name="Kono N."/>
            <person name="Arakawa K."/>
        </authorList>
    </citation>
    <scope>NUCLEOTIDE SEQUENCE [LARGE SCALE GENOMIC DNA]</scope>
</reference>
<evidence type="ECO:0000313" key="1">
    <source>
        <dbReference type="EMBL" id="GIY76296.1"/>
    </source>
</evidence>
<evidence type="ECO:0000313" key="2">
    <source>
        <dbReference type="Proteomes" id="UP001054945"/>
    </source>
</evidence>
<dbReference type="AlphaFoldDB" id="A0AAV4W0Q8"/>
<name>A0AAV4W0Q8_CAEEX</name>
<accession>A0AAV4W0Q8</accession>
<dbReference type="EMBL" id="BPLR01015462">
    <property type="protein sequence ID" value="GIY76296.1"/>
    <property type="molecule type" value="Genomic_DNA"/>
</dbReference>